<proteinExistence type="predicted"/>
<sequence>MLHTETVQPALLELLSKIMTDPLFNEFRLASKEDIGAMKLNAIAGRGSKKDFIDLYFLLNEFSLEELIGFYRDKYQDGSEFLVLKSLSYFADADTEPTPLMLKDANWDKIKNQIANSTKNYMK</sequence>
<organism evidence="1 2">
    <name type="scientific">Belliella buryatensis</name>
    <dbReference type="NCBI Taxonomy" id="1500549"/>
    <lineage>
        <taxon>Bacteria</taxon>
        <taxon>Pseudomonadati</taxon>
        <taxon>Bacteroidota</taxon>
        <taxon>Cytophagia</taxon>
        <taxon>Cytophagales</taxon>
        <taxon>Cyclobacteriaceae</taxon>
        <taxon>Belliella</taxon>
    </lineage>
</organism>
<dbReference type="Pfam" id="PF08843">
    <property type="entry name" value="AbiEii"/>
    <property type="match status" value="1"/>
</dbReference>
<reference evidence="2" key="1">
    <citation type="submission" date="2017-06" db="EMBL/GenBank/DDBJ databases">
        <authorList>
            <person name="Varghese N."/>
            <person name="Submissions S."/>
        </authorList>
    </citation>
    <scope>NUCLEOTIDE SEQUENCE [LARGE SCALE GENOMIC DNA]</scope>
    <source>
        <strain evidence="2">5C</strain>
    </source>
</reference>
<accession>A0A239CTD3</accession>
<gene>
    <name evidence="1" type="ORF">SAMN06295967_105213</name>
</gene>
<evidence type="ECO:0000313" key="2">
    <source>
        <dbReference type="Proteomes" id="UP000198480"/>
    </source>
</evidence>
<dbReference type="Proteomes" id="UP000198480">
    <property type="component" value="Unassembled WGS sequence"/>
</dbReference>
<keyword evidence="2" id="KW-1185">Reference proteome</keyword>
<dbReference type="InterPro" id="IPR014942">
    <property type="entry name" value="AbiEii"/>
</dbReference>
<dbReference type="GO" id="GO:0016740">
    <property type="term" value="F:transferase activity"/>
    <property type="evidence" value="ECO:0007669"/>
    <property type="project" value="UniProtKB-KW"/>
</dbReference>
<protein>
    <submittedName>
        <fullName evidence="1">Nucleotidyl transferase AbiEii toxin, Type IV TA system</fullName>
    </submittedName>
</protein>
<dbReference type="EMBL" id="FZOK01000005">
    <property type="protein sequence ID" value="SNS23199.1"/>
    <property type="molecule type" value="Genomic_DNA"/>
</dbReference>
<keyword evidence="1" id="KW-0808">Transferase</keyword>
<dbReference type="AlphaFoldDB" id="A0A239CTD3"/>
<dbReference type="OrthoDB" id="9796281at2"/>
<evidence type="ECO:0000313" key="1">
    <source>
        <dbReference type="EMBL" id="SNS23199.1"/>
    </source>
</evidence>
<name>A0A239CTD3_9BACT</name>